<reference evidence="2 3" key="1">
    <citation type="journal article" date="2016" name="Nat. Commun.">
        <title>Thousands of microbial genomes shed light on interconnected biogeochemical processes in an aquifer system.</title>
        <authorList>
            <person name="Anantharaman K."/>
            <person name="Brown C.T."/>
            <person name="Hug L.A."/>
            <person name="Sharon I."/>
            <person name="Castelle C.J."/>
            <person name="Probst A.J."/>
            <person name="Thomas B.C."/>
            <person name="Singh A."/>
            <person name="Wilkins M.J."/>
            <person name="Karaoz U."/>
            <person name="Brodie E.L."/>
            <person name="Williams K.H."/>
            <person name="Hubbard S.S."/>
            <person name="Banfield J.F."/>
        </authorList>
    </citation>
    <scope>NUCLEOTIDE SEQUENCE [LARGE SCALE GENOMIC DNA]</scope>
</reference>
<dbReference type="Pfam" id="PF01551">
    <property type="entry name" value="Peptidase_M23"/>
    <property type="match status" value="1"/>
</dbReference>
<dbReference type="AlphaFoldDB" id="A0A1F5DPM1"/>
<evidence type="ECO:0000313" key="3">
    <source>
        <dbReference type="Proteomes" id="UP000176791"/>
    </source>
</evidence>
<name>A0A1F5DPM1_9BACT</name>
<comment type="caution">
    <text evidence="2">The sequence shown here is derived from an EMBL/GenBank/DDBJ whole genome shotgun (WGS) entry which is preliminary data.</text>
</comment>
<evidence type="ECO:0000259" key="1">
    <source>
        <dbReference type="Pfam" id="PF01551"/>
    </source>
</evidence>
<dbReference type="GO" id="GO:0004222">
    <property type="term" value="F:metalloendopeptidase activity"/>
    <property type="evidence" value="ECO:0007669"/>
    <property type="project" value="TreeGrafter"/>
</dbReference>
<dbReference type="PANTHER" id="PTHR21666">
    <property type="entry name" value="PEPTIDASE-RELATED"/>
    <property type="match status" value="1"/>
</dbReference>
<proteinExistence type="predicted"/>
<dbReference type="PANTHER" id="PTHR21666:SF270">
    <property type="entry name" value="MUREIN HYDROLASE ACTIVATOR ENVC"/>
    <property type="match status" value="1"/>
</dbReference>
<dbReference type="Proteomes" id="UP000176791">
    <property type="component" value="Unassembled WGS sequence"/>
</dbReference>
<dbReference type="SUPFAM" id="SSF51261">
    <property type="entry name" value="Duplicated hybrid motif"/>
    <property type="match status" value="1"/>
</dbReference>
<accession>A0A1F5DPM1</accession>
<evidence type="ECO:0000313" key="2">
    <source>
        <dbReference type="EMBL" id="OGD56990.1"/>
    </source>
</evidence>
<dbReference type="InterPro" id="IPR016047">
    <property type="entry name" value="M23ase_b-sheet_dom"/>
</dbReference>
<sequence>MPSSRIFNTNNYNPLGLTLAGFVIYYRLSSKQCSQEDFFMVKRVRSNHVSKFFRHTFEHKLARKAISASLTLLVMGFGLLSTLLASETQATEVALISQPGSQQLITQTTLDKPLDGRLAQGFHGWHRGIDILDPVGTPIEPIADGVVSEVSLGRLGWGNTVVIDHGNGLQSRYAHMKEVRVIEGEQLTKDQVLGTVGMTGWTTGPHLHLEIYQNGRAIDPATILPAFASPDYRIAQGK</sequence>
<feature type="domain" description="M23ase beta-sheet core" evidence="1">
    <location>
        <begin position="126"/>
        <end position="220"/>
    </location>
</feature>
<dbReference type="InterPro" id="IPR050570">
    <property type="entry name" value="Cell_wall_metabolism_enzyme"/>
</dbReference>
<dbReference type="InterPro" id="IPR011055">
    <property type="entry name" value="Dup_hybrid_motif"/>
</dbReference>
<dbReference type="Gene3D" id="2.70.70.10">
    <property type="entry name" value="Glucose Permease (Domain IIA)"/>
    <property type="match status" value="1"/>
</dbReference>
<protein>
    <recommendedName>
        <fullName evidence="1">M23ase beta-sheet core domain-containing protein</fullName>
    </recommendedName>
</protein>
<gene>
    <name evidence="2" type="ORF">A3E73_00215</name>
</gene>
<dbReference type="STRING" id="1797460.A3E73_00215"/>
<dbReference type="EMBL" id="MEZN01000004">
    <property type="protein sequence ID" value="OGD56990.1"/>
    <property type="molecule type" value="Genomic_DNA"/>
</dbReference>
<organism evidence="2 3">
    <name type="scientific">Candidatus Beckwithbacteria bacterium RIFCSPHIGHO2_12_FULL_47_17</name>
    <dbReference type="NCBI Taxonomy" id="1797460"/>
    <lineage>
        <taxon>Bacteria</taxon>
        <taxon>Candidatus Beckwithiibacteriota</taxon>
    </lineage>
</organism>
<dbReference type="CDD" id="cd12797">
    <property type="entry name" value="M23_peptidase"/>
    <property type="match status" value="1"/>
</dbReference>